<reference evidence="2 3" key="1">
    <citation type="submission" date="2020-08" db="EMBL/GenBank/DDBJ databases">
        <title>Genomic Encyclopedia of Type Strains, Phase IV (KMG-IV): sequencing the most valuable type-strain genomes for metagenomic binning, comparative biology and taxonomic classification.</title>
        <authorList>
            <person name="Goeker M."/>
        </authorList>
    </citation>
    <scope>NUCLEOTIDE SEQUENCE [LARGE SCALE GENOMIC DNA]</scope>
    <source>
        <strain evidence="2 3">DSM 27471</strain>
    </source>
</reference>
<gene>
    <name evidence="2" type="ORF">FHX64_001334</name>
</gene>
<dbReference type="EMBL" id="JACHYB010000001">
    <property type="protein sequence ID" value="MBB3187171.1"/>
    <property type="molecule type" value="Genomic_DNA"/>
</dbReference>
<feature type="region of interest" description="Disordered" evidence="1">
    <location>
        <begin position="1"/>
        <end position="20"/>
    </location>
</feature>
<dbReference type="Proteomes" id="UP000544222">
    <property type="component" value="Unassembled WGS sequence"/>
</dbReference>
<protein>
    <submittedName>
        <fullName evidence="2">Uncharacterized protein</fullName>
    </submittedName>
</protein>
<evidence type="ECO:0000256" key="1">
    <source>
        <dbReference type="SAM" id="MobiDB-lite"/>
    </source>
</evidence>
<dbReference type="RefSeq" id="WP_183412969.1">
    <property type="nucleotide sequence ID" value="NZ_JACHYB010000001.1"/>
</dbReference>
<comment type="caution">
    <text evidence="2">The sequence shown here is derived from an EMBL/GenBank/DDBJ whole genome shotgun (WGS) entry which is preliminary data.</text>
</comment>
<name>A0A7W5DQL3_9PORP</name>
<evidence type="ECO:0000313" key="3">
    <source>
        <dbReference type="Proteomes" id="UP000544222"/>
    </source>
</evidence>
<organism evidence="2 3">
    <name type="scientific">Microbacter margulisiae</name>
    <dbReference type="NCBI Taxonomy" id="1350067"/>
    <lineage>
        <taxon>Bacteria</taxon>
        <taxon>Pseudomonadati</taxon>
        <taxon>Bacteroidota</taxon>
        <taxon>Bacteroidia</taxon>
        <taxon>Bacteroidales</taxon>
        <taxon>Porphyromonadaceae</taxon>
        <taxon>Microbacter</taxon>
    </lineage>
</organism>
<evidence type="ECO:0000313" key="2">
    <source>
        <dbReference type="EMBL" id="MBB3187171.1"/>
    </source>
</evidence>
<keyword evidence="3" id="KW-1185">Reference proteome</keyword>
<accession>A0A7W5DQL3</accession>
<dbReference type="AlphaFoldDB" id="A0A7W5DQL3"/>
<sequence length="58" mass="6785">MIKQQEVRENTGRGEVKEDTGRRIQLTMRISIQQLIFNFTPFTFNPLFVVQPSTLGSW</sequence>
<proteinExistence type="predicted"/>